<dbReference type="Proteomes" id="UP000034849">
    <property type="component" value="Unassembled WGS sequence"/>
</dbReference>
<comment type="similarity">
    <text evidence="1">Belongs to the glycosyltransferase 2 family.</text>
</comment>
<dbReference type="STRING" id="1619046.US42_C0020G0004"/>
<comment type="caution">
    <text evidence="5">The sequence shown here is derived from an EMBL/GenBank/DDBJ whole genome shotgun (WGS) entry which is preliminary data.</text>
</comment>
<accession>A0A0G0GA63</accession>
<keyword evidence="2" id="KW-0328">Glycosyltransferase</keyword>
<dbReference type="Gene3D" id="3.90.550.10">
    <property type="entry name" value="Spore Coat Polysaccharide Biosynthesis Protein SpsA, Chain A"/>
    <property type="match status" value="1"/>
</dbReference>
<dbReference type="GO" id="GO:0016757">
    <property type="term" value="F:glycosyltransferase activity"/>
    <property type="evidence" value="ECO:0007669"/>
    <property type="project" value="UniProtKB-KW"/>
</dbReference>
<name>A0A0G0GA63_9BACT</name>
<dbReference type="InterPro" id="IPR001173">
    <property type="entry name" value="Glyco_trans_2-like"/>
</dbReference>
<organism evidence="5 6">
    <name type="scientific">Candidatus Magasanikbacteria bacterium GW2011_GWC2_37_14</name>
    <dbReference type="NCBI Taxonomy" id="1619046"/>
    <lineage>
        <taxon>Bacteria</taxon>
        <taxon>Candidatus Magasanikiibacteriota</taxon>
    </lineage>
</organism>
<keyword evidence="3 5" id="KW-0808">Transferase</keyword>
<evidence type="ECO:0000256" key="2">
    <source>
        <dbReference type="ARBA" id="ARBA00022676"/>
    </source>
</evidence>
<dbReference type="EMBL" id="LBSX01000020">
    <property type="protein sequence ID" value="KKQ26867.1"/>
    <property type="molecule type" value="Genomic_DNA"/>
</dbReference>
<dbReference type="SUPFAM" id="SSF53448">
    <property type="entry name" value="Nucleotide-diphospho-sugar transferases"/>
    <property type="match status" value="1"/>
</dbReference>
<dbReference type="InterPro" id="IPR029044">
    <property type="entry name" value="Nucleotide-diphossugar_trans"/>
</dbReference>
<evidence type="ECO:0000313" key="5">
    <source>
        <dbReference type="EMBL" id="KKQ26867.1"/>
    </source>
</evidence>
<evidence type="ECO:0000259" key="4">
    <source>
        <dbReference type="Pfam" id="PF00535"/>
    </source>
</evidence>
<dbReference type="PANTHER" id="PTHR43179">
    <property type="entry name" value="RHAMNOSYLTRANSFERASE WBBL"/>
    <property type="match status" value="1"/>
</dbReference>
<dbReference type="PANTHER" id="PTHR43179:SF12">
    <property type="entry name" value="GALACTOFURANOSYLTRANSFERASE GLFT2"/>
    <property type="match status" value="1"/>
</dbReference>
<sequence>MRREGYQYKKFYSMNSGEKSCFILSICIPVFNRDIHLLIGKLIEEISAKKYQEYIELIVMDDFSSRTELKYANHQFILEQKSINLHYIELEQNVGRSKIRNLLAEKASGKFLLFLDSDVLPDQTDFVKKYLDYATENKWDVICGGLSYENRTVTGKEYDFYFYFGSRAEAKSVEARGRIPWRYVWTSNVMVRKSVFLQTSFDERFVGYGYEDSEWGIRLTKEYKVLHIDNTVSHLGLVTKETVYQKMRDSIGSYMLLAKLHPEAFRESSIHNISKWIVFLNNQLLEIADTVLKKMFFSINSNSLCFLIFQLNKAVLFAKQAKNQNP</sequence>
<reference evidence="5 6" key="1">
    <citation type="journal article" date="2015" name="Nature">
        <title>rRNA introns, odd ribosomes, and small enigmatic genomes across a large radiation of phyla.</title>
        <authorList>
            <person name="Brown C.T."/>
            <person name="Hug L.A."/>
            <person name="Thomas B.C."/>
            <person name="Sharon I."/>
            <person name="Castelle C.J."/>
            <person name="Singh A."/>
            <person name="Wilkins M.J."/>
            <person name="Williams K.H."/>
            <person name="Banfield J.F."/>
        </authorList>
    </citation>
    <scope>NUCLEOTIDE SEQUENCE [LARGE SCALE GENOMIC DNA]</scope>
</reference>
<proteinExistence type="inferred from homology"/>
<dbReference type="AlphaFoldDB" id="A0A0G0GA63"/>
<evidence type="ECO:0000256" key="3">
    <source>
        <dbReference type="ARBA" id="ARBA00022679"/>
    </source>
</evidence>
<feature type="domain" description="Glycosyltransferase 2-like" evidence="4">
    <location>
        <begin position="25"/>
        <end position="195"/>
    </location>
</feature>
<gene>
    <name evidence="5" type="ORF">US42_C0020G0004</name>
</gene>
<protein>
    <submittedName>
        <fullName evidence="5">Glycosyl transferase family 2</fullName>
    </submittedName>
</protein>
<dbReference type="Pfam" id="PF00535">
    <property type="entry name" value="Glycos_transf_2"/>
    <property type="match status" value="1"/>
</dbReference>
<evidence type="ECO:0000313" key="6">
    <source>
        <dbReference type="Proteomes" id="UP000034849"/>
    </source>
</evidence>
<evidence type="ECO:0000256" key="1">
    <source>
        <dbReference type="ARBA" id="ARBA00006739"/>
    </source>
</evidence>